<name>A0ABV5F5P6_9FLAO</name>
<evidence type="ECO:0000256" key="3">
    <source>
        <dbReference type="ARBA" id="ARBA00022989"/>
    </source>
</evidence>
<reference evidence="6 7" key="1">
    <citation type="submission" date="2024-09" db="EMBL/GenBank/DDBJ databases">
        <authorList>
            <person name="Sun Q."/>
            <person name="Mori K."/>
        </authorList>
    </citation>
    <scope>NUCLEOTIDE SEQUENCE [LARGE SCALE GENOMIC DNA]</scope>
    <source>
        <strain evidence="6 7">CECT 8286</strain>
    </source>
</reference>
<dbReference type="EMBL" id="JBHMEZ010000031">
    <property type="protein sequence ID" value="MFB9054767.1"/>
    <property type="molecule type" value="Genomic_DNA"/>
</dbReference>
<keyword evidence="7" id="KW-1185">Reference proteome</keyword>
<evidence type="ECO:0000256" key="5">
    <source>
        <dbReference type="SAM" id="Phobius"/>
    </source>
</evidence>
<keyword evidence="3 5" id="KW-1133">Transmembrane helix</keyword>
<dbReference type="InterPro" id="IPR032808">
    <property type="entry name" value="DoxX"/>
</dbReference>
<comment type="caution">
    <text evidence="6">The sequence shown here is derived from an EMBL/GenBank/DDBJ whole genome shotgun (WGS) entry which is preliminary data.</text>
</comment>
<feature type="transmembrane region" description="Helical" evidence="5">
    <location>
        <begin position="79"/>
        <end position="101"/>
    </location>
</feature>
<evidence type="ECO:0000256" key="2">
    <source>
        <dbReference type="ARBA" id="ARBA00022692"/>
    </source>
</evidence>
<evidence type="ECO:0000256" key="4">
    <source>
        <dbReference type="ARBA" id="ARBA00023136"/>
    </source>
</evidence>
<keyword evidence="4 5" id="KW-0472">Membrane</keyword>
<feature type="transmembrane region" description="Helical" evidence="5">
    <location>
        <begin position="48"/>
        <end position="73"/>
    </location>
</feature>
<accession>A0ABV5F5P6</accession>
<protein>
    <submittedName>
        <fullName evidence="6">DoxX family protein</fullName>
    </submittedName>
</protein>
<dbReference type="RefSeq" id="WP_382384405.1">
    <property type="nucleotide sequence ID" value="NZ_JBHMEZ010000031.1"/>
</dbReference>
<comment type="subcellular location">
    <subcellularLocation>
        <location evidence="1">Membrane</location>
        <topology evidence="1">Multi-pass membrane protein</topology>
    </subcellularLocation>
</comment>
<keyword evidence="2 5" id="KW-0812">Transmembrane</keyword>
<dbReference type="Proteomes" id="UP001589605">
    <property type="component" value="Unassembled WGS sequence"/>
</dbReference>
<proteinExistence type="predicted"/>
<organism evidence="6 7">
    <name type="scientific">Formosa undariae</name>
    <dbReference type="NCBI Taxonomy" id="1325436"/>
    <lineage>
        <taxon>Bacteria</taxon>
        <taxon>Pseudomonadati</taxon>
        <taxon>Bacteroidota</taxon>
        <taxon>Flavobacteriia</taxon>
        <taxon>Flavobacteriales</taxon>
        <taxon>Flavobacteriaceae</taxon>
        <taxon>Formosa</taxon>
    </lineage>
</organism>
<evidence type="ECO:0000313" key="7">
    <source>
        <dbReference type="Proteomes" id="UP001589605"/>
    </source>
</evidence>
<sequence length="136" mass="15199">MQNKTSYLIIRLAIGVSMFGHGLVRLPKLELFSQGMIKSFENSMLPEMITLPFSYVLPILEFTFGLLITIGLFTKQSAIVLSAVLVSLIFGSTLIESWGAITAQLIHVAFFAYLIHHIQDNSFAIDHLISKKVKEN</sequence>
<dbReference type="Pfam" id="PF07681">
    <property type="entry name" value="DoxX"/>
    <property type="match status" value="1"/>
</dbReference>
<feature type="transmembrane region" description="Helical" evidence="5">
    <location>
        <begin position="6"/>
        <end position="27"/>
    </location>
</feature>
<evidence type="ECO:0000313" key="6">
    <source>
        <dbReference type="EMBL" id="MFB9054767.1"/>
    </source>
</evidence>
<gene>
    <name evidence="6" type="ORF">ACFFVB_16880</name>
</gene>
<evidence type="ECO:0000256" key="1">
    <source>
        <dbReference type="ARBA" id="ARBA00004141"/>
    </source>
</evidence>